<dbReference type="InterPro" id="IPR011051">
    <property type="entry name" value="RmlC_Cupin_sf"/>
</dbReference>
<dbReference type="GO" id="GO:0046872">
    <property type="term" value="F:metal ion binding"/>
    <property type="evidence" value="ECO:0007669"/>
    <property type="project" value="UniProtKB-KW"/>
</dbReference>
<dbReference type="OrthoDB" id="5290459at2"/>
<organism evidence="3 4">
    <name type="scientific">Tropicibacter naphthalenivorans</name>
    <dbReference type="NCBI Taxonomy" id="441103"/>
    <lineage>
        <taxon>Bacteria</taxon>
        <taxon>Pseudomonadati</taxon>
        <taxon>Pseudomonadota</taxon>
        <taxon>Alphaproteobacteria</taxon>
        <taxon>Rhodobacterales</taxon>
        <taxon>Roseobacteraceae</taxon>
        <taxon>Tropicibacter</taxon>
    </lineage>
</organism>
<proteinExistence type="predicted"/>
<dbReference type="Pfam" id="PF07883">
    <property type="entry name" value="Cupin_2"/>
    <property type="match status" value="1"/>
</dbReference>
<name>A0A0P1GHR1_9RHOB</name>
<gene>
    <name evidence="3" type="ORF">TRN7648_03225</name>
</gene>
<reference evidence="3 4" key="1">
    <citation type="submission" date="2015-09" db="EMBL/GenBank/DDBJ databases">
        <authorList>
            <consortium name="Swine Surveillance"/>
        </authorList>
    </citation>
    <scope>NUCLEOTIDE SEQUENCE [LARGE SCALE GENOMIC DNA]</scope>
    <source>
        <strain evidence="3 4">CECT 7648</strain>
    </source>
</reference>
<keyword evidence="4" id="KW-1185">Reference proteome</keyword>
<evidence type="ECO:0000313" key="4">
    <source>
        <dbReference type="Proteomes" id="UP000054935"/>
    </source>
</evidence>
<dbReference type="CDD" id="cd02224">
    <property type="entry name" value="cupin_SPO2919-like"/>
    <property type="match status" value="1"/>
</dbReference>
<accession>A0A0P1GHR1</accession>
<keyword evidence="1" id="KW-0479">Metal-binding</keyword>
<dbReference type="EMBL" id="CYSE01000006">
    <property type="protein sequence ID" value="CUH80906.1"/>
    <property type="molecule type" value="Genomic_DNA"/>
</dbReference>
<dbReference type="InterPro" id="IPR013096">
    <property type="entry name" value="Cupin_2"/>
</dbReference>
<dbReference type="PANTHER" id="PTHR35848:SF9">
    <property type="entry name" value="SLL1358 PROTEIN"/>
    <property type="match status" value="1"/>
</dbReference>
<dbReference type="Proteomes" id="UP000054935">
    <property type="component" value="Unassembled WGS sequence"/>
</dbReference>
<sequence length="152" mass="16319">MPKIDLTRLPVLTGSSYPAPHDAAMAGRSQQRLGDAAGLTQFGANLVRLAPGAMSSLRHWHEEQDEFLVVTEGALTLVDDTGETPLSPGDCCAFPKGDRNGHHIVNRSDAEGAFVVIGTRTPTERGHYSDVDMQVTVDAGQMAFTRRDGSPF</sequence>
<dbReference type="RefSeq" id="WP_058248681.1">
    <property type="nucleotide sequence ID" value="NZ_CYSE01000006.1"/>
</dbReference>
<dbReference type="Gene3D" id="2.60.120.10">
    <property type="entry name" value="Jelly Rolls"/>
    <property type="match status" value="1"/>
</dbReference>
<dbReference type="STRING" id="441103.TRN7648_03225"/>
<evidence type="ECO:0000259" key="2">
    <source>
        <dbReference type="Pfam" id="PF07883"/>
    </source>
</evidence>
<dbReference type="PANTHER" id="PTHR35848">
    <property type="entry name" value="OXALATE-BINDING PROTEIN"/>
    <property type="match status" value="1"/>
</dbReference>
<dbReference type="InterPro" id="IPR051610">
    <property type="entry name" value="GPI/OXD"/>
</dbReference>
<dbReference type="AlphaFoldDB" id="A0A0P1GHR1"/>
<protein>
    <recommendedName>
        <fullName evidence="2">Cupin type-2 domain-containing protein</fullName>
    </recommendedName>
</protein>
<evidence type="ECO:0000313" key="3">
    <source>
        <dbReference type="EMBL" id="CUH80906.1"/>
    </source>
</evidence>
<evidence type="ECO:0000256" key="1">
    <source>
        <dbReference type="ARBA" id="ARBA00022723"/>
    </source>
</evidence>
<dbReference type="InterPro" id="IPR014710">
    <property type="entry name" value="RmlC-like_jellyroll"/>
</dbReference>
<feature type="domain" description="Cupin type-2" evidence="2">
    <location>
        <begin position="46"/>
        <end position="117"/>
    </location>
</feature>
<dbReference type="SUPFAM" id="SSF51182">
    <property type="entry name" value="RmlC-like cupins"/>
    <property type="match status" value="1"/>
</dbReference>